<proteinExistence type="predicted"/>
<dbReference type="PANTHER" id="PTHR40705:SF2">
    <property type="entry name" value="DUF1743 DOMAIN-CONTAINING PROTEIN"/>
    <property type="match status" value="1"/>
</dbReference>
<reference evidence="1 2" key="1">
    <citation type="submission" date="2016-10" db="EMBL/GenBank/DDBJ databases">
        <authorList>
            <person name="de Groot N.N."/>
        </authorList>
    </citation>
    <scope>NUCLEOTIDE SEQUENCE [LARGE SCALE GENOMIC DNA]</scope>
    <source>
        <strain evidence="1 2">DSM 8423</strain>
    </source>
</reference>
<dbReference type="PANTHER" id="PTHR40705">
    <property type="entry name" value="TRNA(ILE2) 2-AGMATINYLCYTIDINE SYNTHETASE TIAS"/>
    <property type="match status" value="1"/>
</dbReference>
<dbReference type="AlphaFoldDB" id="A0A1H8AXB9"/>
<protein>
    <recommendedName>
        <fullName evidence="3">tRNA(Ile2) 2-agmatinylcytidine synthetase</fullName>
    </recommendedName>
</protein>
<accession>A0A1H8AXB9</accession>
<dbReference type="STRING" id="43775.SAMN04489760_14115"/>
<dbReference type="Proteomes" id="UP000198744">
    <property type="component" value="Unassembled WGS sequence"/>
</dbReference>
<dbReference type="Gene3D" id="3.30.70.2200">
    <property type="match status" value="1"/>
</dbReference>
<keyword evidence="2" id="KW-1185">Reference proteome</keyword>
<dbReference type="OrthoDB" id="270233at2"/>
<gene>
    <name evidence="1" type="ORF">SAMN04489760_14115</name>
</gene>
<dbReference type="RefSeq" id="WP_093884782.1">
    <property type="nucleotide sequence ID" value="NZ_FOBS01000041.1"/>
</dbReference>
<evidence type="ECO:0000313" key="2">
    <source>
        <dbReference type="Proteomes" id="UP000198744"/>
    </source>
</evidence>
<evidence type="ECO:0008006" key="3">
    <source>
        <dbReference type="Google" id="ProtNLM"/>
    </source>
</evidence>
<evidence type="ECO:0000313" key="1">
    <source>
        <dbReference type="EMBL" id="SEM74438.1"/>
    </source>
</evidence>
<name>A0A1H8AXB9_9BACT</name>
<sequence length="241" mass="26004">MKLYIGFDDTDNAEATIGTGKLARHFEELLPEKCRVWGVVRQQLLVDPGIPYTSHNSSACVILDIPDSSFIEVILERATGHIEKESLPGSDPGLCLAPEGHPDLSGLIAFGQRCTEKIVTQREAMEAAKKIHLSGHGGTNGGIIGAAAGVGLSASGWSGRFIEFGNLRAHPELVSVSTLTRCGISVVSLDRDAIMPHPDDTVFTKGWLRPRFWGQRAVLPVVQTGKGQWESLGGKRKNNNK</sequence>
<organism evidence="1 2">
    <name type="scientific">Syntrophus gentianae</name>
    <dbReference type="NCBI Taxonomy" id="43775"/>
    <lineage>
        <taxon>Bacteria</taxon>
        <taxon>Pseudomonadati</taxon>
        <taxon>Thermodesulfobacteriota</taxon>
        <taxon>Syntrophia</taxon>
        <taxon>Syntrophales</taxon>
        <taxon>Syntrophaceae</taxon>
        <taxon>Syntrophus</taxon>
    </lineage>
</organism>
<dbReference type="EMBL" id="FOBS01000041">
    <property type="protein sequence ID" value="SEM74438.1"/>
    <property type="molecule type" value="Genomic_DNA"/>
</dbReference>